<accession>A0A0D2NX63</accession>
<proteinExistence type="predicted"/>
<dbReference type="EMBL" id="KN817543">
    <property type="protein sequence ID" value="KJA23389.1"/>
    <property type="molecule type" value="Genomic_DNA"/>
</dbReference>
<reference evidence="2" key="1">
    <citation type="submission" date="2014-04" db="EMBL/GenBank/DDBJ databases">
        <title>Evolutionary Origins and Diversification of the Mycorrhizal Mutualists.</title>
        <authorList>
            <consortium name="DOE Joint Genome Institute"/>
            <consortium name="Mycorrhizal Genomics Consortium"/>
            <person name="Kohler A."/>
            <person name="Kuo A."/>
            <person name="Nagy L.G."/>
            <person name="Floudas D."/>
            <person name="Copeland A."/>
            <person name="Barry K.W."/>
            <person name="Cichocki N."/>
            <person name="Veneault-Fourrey C."/>
            <person name="LaButti K."/>
            <person name="Lindquist E.A."/>
            <person name="Lipzen A."/>
            <person name="Lundell T."/>
            <person name="Morin E."/>
            <person name="Murat C."/>
            <person name="Riley R."/>
            <person name="Ohm R."/>
            <person name="Sun H."/>
            <person name="Tunlid A."/>
            <person name="Henrissat B."/>
            <person name="Grigoriev I.V."/>
            <person name="Hibbett D.S."/>
            <person name="Martin F."/>
        </authorList>
    </citation>
    <scope>NUCLEOTIDE SEQUENCE [LARGE SCALE GENOMIC DNA]</scope>
    <source>
        <strain evidence="2">FD-334 SS-4</strain>
    </source>
</reference>
<dbReference type="Proteomes" id="UP000054270">
    <property type="component" value="Unassembled WGS sequence"/>
</dbReference>
<organism evidence="1 2">
    <name type="scientific">Hypholoma sublateritium (strain FD-334 SS-4)</name>
    <dbReference type="NCBI Taxonomy" id="945553"/>
    <lineage>
        <taxon>Eukaryota</taxon>
        <taxon>Fungi</taxon>
        <taxon>Dikarya</taxon>
        <taxon>Basidiomycota</taxon>
        <taxon>Agaricomycotina</taxon>
        <taxon>Agaricomycetes</taxon>
        <taxon>Agaricomycetidae</taxon>
        <taxon>Agaricales</taxon>
        <taxon>Agaricineae</taxon>
        <taxon>Strophariaceae</taxon>
        <taxon>Hypholoma</taxon>
    </lineage>
</organism>
<name>A0A0D2NX63_HYPSF</name>
<gene>
    <name evidence="1" type="ORF">HYPSUDRAFT_585952</name>
</gene>
<keyword evidence="2" id="KW-1185">Reference proteome</keyword>
<evidence type="ECO:0000313" key="1">
    <source>
        <dbReference type="EMBL" id="KJA23389.1"/>
    </source>
</evidence>
<evidence type="ECO:0000313" key="2">
    <source>
        <dbReference type="Proteomes" id="UP000054270"/>
    </source>
</evidence>
<dbReference type="AlphaFoldDB" id="A0A0D2NX63"/>
<protein>
    <submittedName>
        <fullName evidence="1">Uncharacterized protein</fullName>
    </submittedName>
</protein>
<sequence>MSCAHSPAEHLAVTAHLPRTPTPLSPTSVSGLDSHLIALADDYIPVIQRRRSPMPSPCSRRRSDALMIQRTRRSTFPLPYPRSWFCSHLFFPCTLSALWPVKDTIEFNDFSVRTYTTDTVPAFWSNFTALLHSTLLPRHRARHLKAPRAL</sequence>